<dbReference type="OrthoDB" id="10267058at2759"/>
<dbReference type="PANTHER" id="PTHR43213:SF5">
    <property type="entry name" value="BIFUNCTIONAL DTTP_UTP PYROPHOSPHATASE_METHYLTRANSFERASE PROTEIN-RELATED"/>
    <property type="match status" value="1"/>
</dbReference>
<dbReference type="EMBL" id="GAMC01003569">
    <property type="protein sequence ID" value="JAC02987.1"/>
    <property type="molecule type" value="mRNA"/>
</dbReference>
<dbReference type="InterPro" id="IPR029001">
    <property type="entry name" value="ITPase-like_fam"/>
</dbReference>
<evidence type="ECO:0000313" key="3">
    <source>
        <dbReference type="EMBL" id="CAD7000543.1"/>
    </source>
</evidence>
<dbReference type="SUPFAM" id="SSF52972">
    <property type="entry name" value="ITPase-like"/>
    <property type="match status" value="1"/>
</dbReference>
<dbReference type="PANTHER" id="PTHR43213">
    <property type="entry name" value="BIFUNCTIONAL DTTP/UTP PYROPHOSPHATASE/METHYLTRANSFERASE PROTEIN-RELATED"/>
    <property type="match status" value="1"/>
</dbReference>
<keyword evidence="2" id="KW-0378">Hydrolase</keyword>
<reference evidence="4" key="2">
    <citation type="journal article" date="2014" name="BMC Genomics">
        <title>A genomic perspective to assessing quality of mass-reared SIT flies used in Mediterranean fruit fly (Ceratitis capitata) eradication in California.</title>
        <authorList>
            <person name="Calla B."/>
            <person name="Hall B."/>
            <person name="Hou S."/>
            <person name="Geib S.M."/>
        </authorList>
    </citation>
    <scope>NUCLEOTIDE SEQUENCE</scope>
</reference>
<dbReference type="GO" id="GO:0047429">
    <property type="term" value="F:nucleoside triphosphate diphosphatase activity"/>
    <property type="evidence" value="ECO:0007669"/>
    <property type="project" value="InterPro"/>
</dbReference>
<dbReference type="CDD" id="cd00555">
    <property type="entry name" value="Maf"/>
    <property type="match status" value="1"/>
</dbReference>
<gene>
    <name evidence="4" type="primary">Y1686</name>
    <name evidence="3" type="ORF">CCAP1982_LOCUS9019</name>
</gene>
<organism evidence="4">
    <name type="scientific">Ceratitis capitata</name>
    <name type="common">Mediterranean fruit fly</name>
    <name type="synonym">Tephritis capitata</name>
    <dbReference type="NCBI Taxonomy" id="7213"/>
    <lineage>
        <taxon>Eukaryota</taxon>
        <taxon>Metazoa</taxon>
        <taxon>Ecdysozoa</taxon>
        <taxon>Arthropoda</taxon>
        <taxon>Hexapoda</taxon>
        <taxon>Insecta</taxon>
        <taxon>Pterygota</taxon>
        <taxon>Neoptera</taxon>
        <taxon>Endopterygota</taxon>
        <taxon>Diptera</taxon>
        <taxon>Brachycera</taxon>
        <taxon>Muscomorpha</taxon>
        <taxon>Tephritoidea</taxon>
        <taxon>Tephritidae</taxon>
        <taxon>Ceratitis</taxon>
        <taxon>Ceratitis</taxon>
    </lineage>
</organism>
<sequence length="219" mass="24129">MFASVKHLLSKKRIVLASTSPRRHELIKSIGVGVELCPSDFEENLDYRDFKKFSEFVEATAAGKAKMVYDSLHASDPTADLLVIGADTMVTLDNEVYGKPKDAADAVRMLTNLSGNCNRTHTGIAICHSKGTRLFTETTDVYFGDLTKEQIQEYVDSGEPLDKAGAYGIQGIGGSLIARIEGDYYCVMGLPMHRLCKEICALLEESEYDCTAEKNDKKV</sequence>
<reference evidence="3" key="3">
    <citation type="submission" date="2020-11" db="EMBL/GenBank/DDBJ databases">
        <authorList>
            <person name="Whitehead M."/>
        </authorList>
    </citation>
    <scope>NUCLEOTIDE SEQUENCE</scope>
    <source>
        <strain evidence="3">EGII</strain>
    </source>
</reference>
<accession>W8C7K5</accession>
<dbReference type="PIRSF" id="PIRSF006305">
    <property type="entry name" value="Maf"/>
    <property type="match status" value="1"/>
</dbReference>
<proteinExistence type="evidence at transcript level"/>
<evidence type="ECO:0000313" key="5">
    <source>
        <dbReference type="Proteomes" id="UP000606786"/>
    </source>
</evidence>
<dbReference type="AlphaFoldDB" id="W8C7K5"/>
<dbReference type="Pfam" id="PF02545">
    <property type="entry name" value="Maf"/>
    <property type="match status" value="1"/>
</dbReference>
<dbReference type="HAMAP" id="MF_00528">
    <property type="entry name" value="Maf"/>
    <property type="match status" value="1"/>
</dbReference>
<dbReference type="NCBIfam" id="TIGR00172">
    <property type="entry name" value="maf"/>
    <property type="match status" value="1"/>
</dbReference>
<evidence type="ECO:0000256" key="2">
    <source>
        <dbReference type="ARBA" id="ARBA00022801"/>
    </source>
</evidence>
<dbReference type="EMBL" id="CAJHJT010000012">
    <property type="protein sequence ID" value="CAD7000543.1"/>
    <property type="molecule type" value="Genomic_DNA"/>
</dbReference>
<dbReference type="Proteomes" id="UP000606786">
    <property type="component" value="Unassembled WGS sequence"/>
</dbReference>
<dbReference type="InterPro" id="IPR003697">
    <property type="entry name" value="Maf-like"/>
</dbReference>
<comment type="cofactor">
    <cofactor evidence="1">
        <name>a divalent metal cation</name>
        <dbReference type="ChEBI" id="CHEBI:60240"/>
    </cofactor>
</comment>
<dbReference type="KEGG" id="ccat:101448990"/>
<dbReference type="Gene3D" id="3.90.950.10">
    <property type="match status" value="1"/>
</dbReference>
<keyword evidence="5" id="KW-1185">Reference proteome</keyword>
<evidence type="ECO:0000256" key="1">
    <source>
        <dbReference type="ARBA" id="ARBA00001968"/>
    </source>
</evidence>
<reference evidence="4" key="1">
    <citation type="submission" date="2013-07" db="EMBL/GenBank/DDBJ databases">
        <authorList>
            <person name="Geib S."/>
        </authorList>
    </citation>
    <scope>NUCLEOTIDE SEQUENCE</scope>
</reference>
<name>W8C7K5_CERCA</name>
<protein>
    <submittedName>
        <fullName evidence="3">(Mediterranean fruit fly) hypothetical protein</fullName>
    </submittedName>
    <submittedName>
        <fullName evidence="4">Maf-like protein NT01CX1686</fullName>
    </submittedName>
</protein>
<evidence type="ECO:0000313" key="4">
    <source>
        <dbReference type="EMBL" id="JAC02987.1"/>
    </source>
</evidence>